<evidence type="ECO:0000313" key="3">
    <source>
        <dbReference type="EMBL" id="ABM55826.1"/>
    </source>
</evidence>
<dbReference type="InterPro" id="IPR011006">
    <property type="entry name" value="CheY-like_superfamily"/>
</dbReference>
<dbReference type="PANTHER" id="PTHR45566">
    <property type="entry name" value="HTH-TYPE TRANSCRIPTIONAL REGULATOR YHJB-RELATED"/>
    <property type="match status" value="1"/>
</dbReference>
<dbReference type="Gene3D" id="3.40.50.2300">
    <property type="match status" value="1"/>
</dbReference>
<evidence type="ECO:0000256" key="1">
    <source>
        <dbReference type="PROSITE-ProRule" id="PRU00169"/>
    </source>
</evidence>
<dbReference type="InterPro" id="IPR051015">
    <property type="entry name" value="EvgA-like"/>
</dbReference>
<organism evidence="3 4">
    <name type="scientific">Verminephrobacter eiseniae (strain EF01-2)</name>
    <dbReference type="NCBI Taxonomy" id="391735"/>
    <lineage>
        <taxon>Bacteria</taxon>
        <taxon>Pseudomonadati</taxon>
        <taxon>Pseudomonadota</taxon>
        <taxon>Betaproteobacteria</taxon>
        <taxon>Burkholderiales</taxon>
        <taxon>Comamonadaceae</taxon>
        <taxon>Verminephrobacter</taxon>
    </lineage>
</organism>
<dbReference type="eggNOG" id="COG2197">
    <property type="taxonomic scope" value="Bacteria"/>
</dbReference>
<sequence>MQTRAAQARALLATLEPSVKLRTYFVEDNATIRENLIGTLEELASVQAVGVAETEDAGKEWLTTHAGQWDLAIVDLFLRQGNGLGVLAACRARRPGQKIVVLSNYATPDVRMRCTQLGGDAVFDKSNEIDALVAYCVLHGSRSADPGTGPVLP</sequence>
<dbReference type="PROSITE" id="PS50110">
    <property type="entry name" value="RESPONSE_REGULATORY"/>
    <property type="match status" value="1"/>
</dbReference>
<evidence type="ECO:0000259" key="2">
    <source>
        <dbReference type="PROSITE" id="PS50110"/>
    </source>
</evidence>
<dbReference type="AlphaFoldDB" id="A1WDW9"/>
<dbReference type="KEGG" id="vei:Veis_0033"/>
<dbReference type="Pfam" id="PF00072">
    <property type="entry name" value="Response_reg"/>
    <property type="match status" value="1"/>
</dbReference>
<dbReference type="HOGENOM" id="CLU_000445_69_15_4"/>
<reference evidence="4" key="1">
    <citation type="submission" date="2006-12" db="EMBL/GenBank/DDBJ databases">
        <title>Complete sequence of chromosome 1 of Verminephrobacter eiseniae EF01-2.</title>
        <authorList>
            <person name="Copeland A."/>
            <person name="Lucas S."/>
            <person name="Lapidus A."/>
            <person name="Barry K."/>
            <person name="Detter J.C."/>
            <person name="Glavina del Rio T."/>
            <person name="Dalin E."/>
            <person name="Tice H."/>
            <person name="Pitluck S."/>
            <person name="Chertkov O."/>
            <person name="Brettin T."/>
            <person name="Bruce D."/>
            <person name="Han C."/>
            <person name="Tapia R."/>
            <person name="Gilna P."/>
            <person name="Schmutz J."/>
            <person name="Larimer F."/>
            <person name="Land M."/>
            <person name="Hauser L."/>
            <person name="Kyrpides N."/>
            <person name="Kim E."/>
            <person name="Stahl D."/>
            <person name="Richardson P."/>
        </authorList>
    </citation>
    <scope>NUCLEOTIDE SEQUENCE [LARGE SCALE GENOMIC DNA]</scope>
    <source>
        <strain evidence="4">EF01-2</strain>
    </source>
</reference>
<keyword evidence="4" id="KW-1185">Reference proteome</keyword>
<evidence type="ECO:0000313" key="4">
    <source>
        <dbReference type="Proteomes" id="UP000000374"/>
    </source>
</evidence>
<dbReference type="PANTHER" id="PTHR45566:SF1">
    <property type="entry name" value="HTH-TYPE TRANSCRIPTIONAL REGULATOR YHJB-RELATED"/>
    <property type="match status" value="1"/>
</dbReference>
<gene>
    <name evidence="3" type="ordered locus">Veis_0033</name>
</gene>
<dbReference type="SMART" id="SM00448">
    <property type="entry name" value="REC"/>
    <property type="match status" value="1"/>
</dbReference>
<dbReference type="SUPFAM" id="SSF52172">
    <property type="entry name" value="CheY-like"/>
    <property type="match status" value="1"/>
</dbReference>
<dbReference type="EMBL" id="CP000542">
    <property type="protein sequence ID" value="ABM55826.1"/>
    <property type="molecule type" value="Genomic_DNA"/>
</dbReference>
<proteinExistence type="predicted"/>
<accession>A1WDW9</accession>
<dbReference type="InterPro" id="IPR001789">
    <property type="entry name" value="Sig_transdc_resp-reg_receiver"/>
</dbReference>
<feature type="modified residue" description="4-aspartylphosphate" evidence="1">
    <location>
        <position position="75"/>
    </location>
</feature>
<name>A1WDW9_VEREI</name>
<protein>
    <submittedName>
        <fullName evidence="3">Response regulator receiver protein</fullName>
    </submittedName>
</protein>
<dbReference type="Proteomes" id="UP000000374">
    <property type="component" value="Chromosome"/>
</dbReference>
<keyword evidence="1" id="KW-0597">Phosphoprotein</keyword>
<dbReference type="STRING" id="391735.Veis_0033"/>
<feature type="domain" description="Response regulatory" evidence="2">
    <location>
        <begin position="22"/>
        <end position="140"/>
    </location>
</feature>
<dbReference type="GO" id="GO:0000160">
    <property type="term" value="P:phosphorelay signal transduction system"/>
    <property type="evidence" value="ECO:0007669"/>
    <property type="project" value="InterPro"/>
</dbReference>